<comment type="caution">
    <text evidence="2">The sequence shown here is derived from an EMBL/GenBank/DDBJ whole genome shotgun (WGS) entry which is preliminary data.</text>
</comment>
<evidence type="ECO:0000313" key="3">
    <source>
        <dbReference type="Proteomes" id="UP000240530"/>
    </source>
</evidence>
<name>A0A2T3KZ05_PHOLD</name>
<protein>
    <submittedName>
        <fullName evidence="2">Uncharacterized protein</fullName>
    </submittedName>
</protein>
<evidence type="ECO:0000256" key="1">
    <source>
        <dbReference type="SAM" id="MobiDB-lite"/>
    </source>
</evidence>
<sequence length="105" mass="12316">MIIDFNTNNKEERNKQLRNVEKALKNKLNDLYIVKKPKKEVFIVNGHVDPLFKTKEALADYLDISVERLEQYLKLVSFKGTSDKVERPFPLSQDVTQDHKLPDDE</sequence>
<feature type="region of interest" description="Disordered" evidence="1">
    <location>
        <begin position="84"/>
        <end position="105"/>
    </location>
</feature>
<dbReference type="AlphaFoldDB" id="A0A2T3KZ05"/>
<feature type="compositionally biased region" description="Basic and acidic residues" evidence="1">
    <location>
        <begin position="96"/>
        <end position="105"/>
    </location>
</feature>
<dbReference type="EMBL" id="PYNS01000002">
    <property type="protein sequence ID" value="PSV13031.1"/>
    <property type="molecule type" value="Genomic_DNA"/>
</dbReference>
<gene>
    <name evidence="2" type="ORF">C0W93_04760</name>
</gene>
<organism evidence="2 3">
    <name type="scientific">Photobacterium leiognathi subsp. mandapamensis</name>
    <name type="common">Photobacterium mandapamensis</name>
    <dbReference type="NCBI Taxonomy" id="48408"/>
    <lineage>
        <taxon>Bacteria</taxon>
        <taxon>Pseudomonadati</taxon>
        <taxon>Pseudomonadota</taxon>
        <taxon>Gammaproteobacteria</taxon>
        <taxon>Vibrionales</taxon>
        <taxon>Vibrionaceae</taxon>
        <taxon>Photobacterium</taxon>
    </lineage>
</organism>
<reference evidence="2 3" key="1">
    <citation type="submission" date="2018-03" db="EMBL/GenBank/DDBJ databases">
        <title>Whole genome sequencing of Histamine producing bacteria.</title>
        <authorList>
            <person name="Butler K."/>
        </authorList>
    </citation>
    <scope>NUCLEOTIDE SEQUENCE [LARGE SCALE GENOMIC DNA]</scope>
    <source>
        <strain evidence="2 3">Res.4.1</strain>
    </source>
</reference>
<dbReference type="Proteomes" id="UP000240530">
    <property type="component" value="Unassembled WGS sequence"/>
</dbReference>
<accession>A0A2T3KZ05</accession>
<evidence type="ECO:0000313" key="2">
    <source>
        <dbReference type="EMBL" id="PSV13031.1"/>
    </source>
</evidence>
<proteinExistence type="predicted"/>